<keyword evidence="8" id="KW-1185">Reference proteome</keyword>
<dbReference type="PANTHER" id="PTHR32467">
    <property type="entry name" value="AP2-LIKE ETHYLENE-RESPONSIVE TRANSCRIPTION FACTOR"/>
    <property type="match status" value="1"/>
</dbReference>
<dbReference type="SMART" id="SM00380">
    <property type="entry name" value="AP2"/>
    <property type="match status" value="2"/>
</dbReference>
<dbReference type="GO" id="GO:0003700">
    <property type="term" value="F:DNA-binding transcription factor activity"/>
    <property type="evidence" value="ECO:0007669"/>
    <property type="project" value="InterPro"/>
</dbReference>
<dbReference type="GO" id="GO:0005634">
    <property type="term" value="C:nucleus"/>
    <property type="evidence" value="ECO:0007669"/>
    <property type="project" value="UniProtKB-SubCell"/>
</dbReference>
<dbReference type="InterPro" id="IPR036955">
    <property type="entry name" value="AP2/ERF_dom_sf"/>
</dbReference>
<keyword evidence="4" id="KW-0804">Transcription</keyword>
<dbReference type="InterPro" id="IPR016177">
    <property type="entry name" value="DNA-bd_dom_sf"/>
</dbReference>
<evidence type="ECO:0000313" key="7">
    <source>
        <dbReference type="EMBL" id="KAK7336598.1"/>
    </source>
</evidence>
<comment type="subcellular location">
    <subcellularLocation>
        <location evidence="1">Nucleus</location>
    </subcellularLocation>
</comment>
<dbReference type="PROSITE" id="PS51032">
    <property type="entry name" value="AP2_ERF"/>
    <property type="match status" value="2"/>
</dbReference>
<dbReference type="SUPFAM" id="SSF54171">
    <property type="entry name" value="DNA-binding domain"/>
    <property type="match status" value="2"/>
</dbReference>
<protein>
    <recommendedName>
        <fullName evidence="6">AP2/ERF domain-containing protein</fullName>
    </recommendedName>
</protein>
<evidence type="ECO:0000256" key="5">
    <source>
        <dbReference type="ARBA" id="ARBA00023242"/>
    </source>
</evidence>
<evidence type="ECO:0000256" key="4">
    <source>
        <dbReference type="ARBA" id="ARBA00023163"/>
    </source>
</evidence>
<organism evidence="7 8">
    <name type="scientific">Canavalia gladiata</name>
    <name type="common">Sword bean</name>
    <name type="synonym">Dolichos gladiatus</name>
    <dbReference type="NCBI Taxonomy" id="3824"/>
    <lineage>
        <taxon>Eukaryota</taxon>
        <taxon>Viridiplantae</taxon>
        <taxon>Streptophyta</taxon>
        <taxon>Embryophyta</taxon>
        <taxon>Tracheophyta</taxon>
        <taxon>Spermatophyta</taxon>
        <taxon>Magnoliopsida</taxon>
        <taxon>eudicotyledons</taxon>
        <taxon>Gunneridae</taxon>
        <taxon>Pentapetalae</taxon>
        <taxon>rosids</taxon>
        <taxon>fabids</taxon>
        <taxon>Fabales</taxon>
        <taxon>Fabaceae</taxon>
        <taxon>Papilionoideae</taxon>
        <taxon>50 kb inversion clade</taxon>
        <taxon>NPAAA clade</taxon>
        <taxon>indigoferoid/millettioid clade</taxon>
        <taxon>Phaseoleae</taxon>
        <taxon>Canavalia</taxon>
    </lineage>
</organism>
<gene>
    <name evidence="7" type="ORF">VNO77_17144</name>
</gene>
<dbReference type="InterPro" id="IPR001471">
    <property type="entry name" value="AP2/ERF_dom"/>
</dbReference>
<dbReference type="PANTHER" id="PTHR32467:SF81">
    <property type="entry name" value="OS06G0145700 PROTEIN"/>
    <property type="match status" value="1"/>
</dbReference>
<dbReference type="GO" id="GO:0003677">
    <property type="term" value="F:DNA binding"/>
    <property type="evidence" value="ECO:0007669"/>
    <property type="project" value="UniProtKB-KW"/>
</dbReference>
<evidence type="ECO:0000313" key="8">
    <source>
        <dbReference type="Proteomes" id="UP001367508"/>
    </source>
</evidence>
<evidence type="ECO:0000259" key="6">
    <source>
        <dbReference type="PROSITE" id="PS51032"/>
    </source>
</evidence>
<comment type="caution">
    <text evidence="7">The sequence shown here is derived from an EMBL/GenBank/DDBJ whole genome shotgun (WGS) entry which is preliminary data.</text>
</comment>
<feature type="domain" description="AP2/ERF" evidence="6">
    <location>
        <begin position="159"/>
        <end position="238"/>
    </location>
</feature>
<dbReference type="EMBL" id="JAYMYQ010000004">
    <property type="protein sequence ID" value="KAK7336598.1"/>
    <property type="molecule type" value="Genomic_DNA"/>
</dbReference>
<name>A0AAN9LM30_CANGL</name>
<dbReference type="Proteomes" id="UP001367508">
    <property type="component" value="Unassembled WGS sequence"/>
</dbReference>
<keyword evidence="5" id="KW-0539">Nucleus</keyword>
<feature type="domain" description="AP2/ERF" evidence="6">
    <location>
        <begin position="57"/>
        <end position="123"/>
    </location>
</feature>
<evidence type="ECO:0000256" key="3">
    <source>
        <dbReference type="ARBA" id="ARBA00023125"/>
    </source>
</evidence>
<accession>A0AAN9LM30</accession>
<keyword evidence="2" id="KW-0805">Transcription regulation</keyword>
<proteinExistence type="predicted"/>
<evidence type="ECO:0000256" key="2">
    <source>
        <dbReference type="ARBA" id="ARBA00023015"/>
    </source>
</evidence>
<dbReference type="Gene3D" id="3.30.730.10">
    <property type="entry name" value="AP2/ERF domain"/>
    <property type="match status" value="2"/>
</dbReference>
<reference evidence="7 8" key="1">
    <citation type="submission" date="2024-01" db="EMBL/GenBank/DDBJ databases">
        <title>The genomes of 5 underutilized Papilionoideae crops provide insights into root nodulation and disease resistanc.</title>
        <authorList>
            <person name="Jiang F."/>
        </authorList>
    </citation>
    <scope>NUCLEOTIDE SEQUENCE [LARGE SCALE GENOMIC DNA]</scope>
    <source>
        <strain evidence="7">LVBAO_FW01</strain>
        <tissue evidence="7">Leaves</tissue>
    </source>
</reference>
<evidence type="ECO:0000256" key="1">
    <source>
        <dbReference type="ARBA" id="ARBA00004123"/>
    </source>
</evidence>
<keyword evidence="3" id="KW-0238">DNA-binding</keyword>
<sequence>MEPAMSRDWTHHCLGNSSQPLFNNWANYSTQGHEFSVPKFVPPTSTSISNVLDSVLDERHIEQSLIRHYAMCNDNRFEAYVWDNTIPGERGRTGGYSTEIEAARAHDLVSIKIWGVSTLTNFPVRCYWREIYEMQNRSKRDYILATRRKGKGYTENDSPYRGVYRFAFPSSLSLFSLYISLIPIRNRVSEGRRWQARLGQEGMPSVDLGTYYTAEDAARAYDIASIELKGWDAITNFDLNSYDVKGILECARGNAHPQMTQTMNGAVVLHRGVNNNENQTCPQTKSNTLILSNPCTLGEFNGIQINGNLIGNYEAQFPRHSATLQRPFQSHMEVDNDFNQNLINNNQFLSQSSSLPLLINGYQNLELQKSLRFQDWPSGFGKKLLGGNMELEPSRSVSALNGKSVMYCIGNESPGATNGLGSFRLQSTEIHQVEPTNQEFDATQLQQFSELDQSYEPYNYHAKTLNQNLHQNHCSEPNNTGSKSQMIESQNDLDINDYLNSCFIEDNDFDGLLTAINRS</sequence>
<dbReference type="AlphaFoldDB" id="A0AAN9LM30"/>